<dbReference type="InterPro" id="IPR002938">
    <property type="entry name" value="FAD-bd"/>
</dbReference>
<protein>
    <submittedName>
        <fullName evidence="2">NAD(P)/FAD-dependent oxidoreductase</fullName>
    </submittedName>
</protein>
<dbReference type="EMBL" id="CP130612">
    <property type="protein sequence ID" value="WKW11370.1"/>
    <property type="molecule type" value="Genomic_DNA"/>
</dbReference>
<dbReference type="PRINTS" id="PR00420">
    <property type="entry name" value="RNGMNOXGNASE"/>
</dbReference>
<evidence type="ECO:0000313" key="3">
    <source>
        <dbReference type="EMBL" id="WKW14280.1"/>
    </source>
</evidence>
<dbReference type="Gene3D" id="3.30.9.10">
    <property type="entry name" value="D-Amino Acid Oxidase, subunit A, domain 2"/>
    <property type="match status" value="1"/>
</dbReference>
<dbReference type="AlphaFoldDB" id="A0AA49Q4M3"/>
<keyword evidence="4" id="KW-1185">Reference proteome</keyword>
<dbReference type="GO" id="GO:0071949">
    <property type="term" value="F:FAD binding"/>
    <property type="evidence" value="ECO:0007669"/>
    <property type="project" value="InterPro"/>
</dbReference>
<dbReference type="PANTHER" id="PTHR46865">
    <property type="entry name" value="OXIDOREDUCTASE-RELATED"/>
    <property type="match status" value="1"/>
</dbReference>
<proteinExistence type="predicted"/>
<evidence type="ECO:0000313" key="4">
    <source>
        <dbReference type="Proteomes" id="UP001229955"/>
    </source>
</evidence>
<evidence type="ECO:0000259" key="1">
    <source>
        <dbReference type="Pfam" id="PF01494"/>
    </source>
</evidence>
<accession>A0AA49Q7P0</accession>
<evidence type="ECO:0000313" key="2">
    <source>
        <dbReference type="EMBL" id="WKW11370.1"/>
    </source>
</evidence>
<dbReference type="InterPro" id="IPR051704">
    <property type="entry name" value="FAD_aromatic-hydroxylase"/>
</dbReference>
<feature type="domain" description="FAD-binding" evidence="1">
    <location>
        <begin position="8"/>
        <end position="331"/>
    </location>
</feature>
<organism evidence="2">
    <name type="scientific">Pseudogemmatithrix spongiicola</name>
    <dbReference type="NCBI Taxonomy" id="3062599"/>
    <lineage>
        <taxon>Bacteria</taxon>
        <taxon>Pseudomonadati</taxon>
        <taxon>Gemmatimonadota</taxon>
        <taxon>Gemmatimonadia</taxon>
        <taxon>Gemmatimonadales</taxon>
        <taxon>Gemmatimonadaceae</taxon>
        <taxon>Pseudogemmatithrix</taxon>
    </lineage>
</organism>
<gene>
    <name evidence="2" type="ORF">Strain138_000614</name>
    <name evidence="3" type="ORF">Strain318_000614</name>
</gene>
<dbReference type="EMBL" id="CP130613">
    <property type="protein sequence ID" value="WKW14280.1"/>
    <property type="molecule type" value="Genomic_DNA"/>
</dbReference>
<dbReference type="SUPFAM" id="SSF51905">
    <property type="entry name" value="FAD/NAD(P)-binding domain"/>
    <property type="match status" value="1"/>
</dbReference>
<name>A0AA49Q4M3_9BACT</name>
<dbReference type="Gene3D" id="3.50.50.60">
    <property type="entry name" value="FAD/NAD(P)-binding domain"/>
    <property type="match status" value="1"/>
</dbReference>
<reference evidence="2" key="1">
    <citation type="submission" date="2023-07" db="EMBL/GenBank/DDBJ databases">
        <authorList>
            <person name="Haufschild T."/>
            <person name="Kallscheuer N."/>
            <person name="Hammer J."/>
            <person name="Kohn T."/>
            <person name="Kabuu M."/>
            <person name="Jogler M."/>
            <person name="Wohfarth N."/>
            <person name="Heuer A."/>
            <person name="Rohde M."/>
            <person name="van Teeseling M.C.F."/>
            <person name="Jogler C."/>
        </authorList>
    </citation>
    <scope>NUCLEOTIDE SEQUENCE</scope>
    <source>
        <strain evidence="2">Strain 138</strain>
        <strain evidence="3">Strain 318</strain>
    </source>
</reference>
<dbReference type="Pfam" id="PF01494">
    <property type="entry name" value="FAD_binding_3"/>
    <property type="match status" value="1"/>
</dbReference>
<dbReference type="Proteomes" id="UP001229955">
    <property type="component" value="Chromosome"/>
</dbReference>
<dbReference type="InterPro" id="IPR036188">
    <property type="entry name" value="FAD/NAD-bd_sf"/>
</dbReference>
<sequence>MMQLDSLRVIVVGGAIGGSTTALLLAKAGAHVTLLERIAHPRAVGAGIAIAANGMAVLEGLGLGPALADAPLVRNGRIVDGNGRALLEPMTAMPPVRMLRRATLAAVLLDAIAAEPRIEARFGSEVLAVHPEGRVRVRHAQGETELQADLIIAADGAHSVVRESLDFGARVSEGIAYVRALVPAGLAREEEAWTSAGIFGSFAVDAATYLYASAGTPALQAAVAARDLDAFRQAWSSAYPAAQPLLAALARWDDLLLHRVVQVHCARWSVGRVTLLGDAAHAMAPNLGQGANSAMVDAAILVDALRSFQNVPAALVAYEKRRRPAVTRVATTSSRLGALADATAPRARWLRDRVLMPVLRMLPAKRAVRDVLQEQPEILRRAAALS</sequence>
<accession>A0AA49Q4M3</accession>
<dbReference type="RefSeq" id="WP_367887068.1">
    <property type="nucleotide sequence ID" value="NZ_CP130612.1"/>
</dbReference>
<dbReference type="KEGG" id="pspc:Strain318_000614"/>